<protein>
    <recommendedName>
        <fullName evidence="1">Lipocalin-like domain-containing protein</fullName>
    </recommendedName>
</protein>
<evidence type="ECO:0000259" key="1">
    <source>
        <dbReference type="Pfam" id="PF13924"/>
    </source>
</evidence>
<name>A0A7W7CBJ4_9PSEU</name>
<dbReference type="Proteomes" id="UP000533598">
    <property type="component" value="Unassembled WGS sequence"/>
</dbReference>
<reference evidence="2 3" key="1">
    <citation type="submission" date="2020-08" db="EMBL/GenBank/DDBJ databases">
        <title>Sequencing the genomes of 1000 actinobacteria strains.</title>
        <authorList>
            <person name="Klenk H.-P."/>
        </authorList>
    </citation>
    <scope>NUCLEOTIDE SEQUENCE [LARGE SCALE GENOMIC DNA]</scope>
    <source>
        <strain evidence="2 3">DSM 44230</strain>
    </source>
</reference>
<keyword evidence="3" id="KW-1185">Reference proteome</keyword>
<feature type="domain" description="Lipocalin-like" evidence="1">
    <location>
        <begin position="8"/>
        <end position="128"/>
    </location>
</feature>
<evidence type="ECO:0000313" key="3">
    <source>
        <dbReference type="Proteomes" id="UP000533598"/>
    </source>
</evidence>
<comment type="caution">
    <text evidence="2">The sequence shown here is derived from an EMBL/GenBank/DDBJ whole genome shotgun (WGS) entry which is preliminary data.</text>
</comment>
<sequence>MTTEASLVGRWRLDWYRELDVATGATLSDPFGPNPNGRLLYTARGHMSVHLARTDGQTHGVDYYFGYTGTYTLDGDQVVHKLEISSHPDLTGAEQRRGFKFEGDRLTLSTPEYVVDGRARVAALCWVRS</sequence>
<dbReference type="AlphaFoldDB" id="A0A7W7CBJ4"/>
<evidence type="ECO:0000313" key="2">
    <source>
        <dbReference type="EMBL" id="MBB4678131.1"/>
    </source>
</evidence>
<organism evidence="2 3">
    <name type="scientific">Crossiella cryophila</name>
    <dbReference type="NCBI Taxonomy" id="43355"/>
    <lineage>
        <taxon>Bacteria</taxon>
        <taxon>Bacillati</taxon>
        <taxon>Actinomycetota</taxon>
        <taxon>Actinomycetes</taxon>
        <taxon>Pseudonocardiales</taxon>
        <taxon>Pseudonocardiaceae</taxon>
        <taxon>Crossiella</taxon>
    </lineage>
</organism>
<proteinExistence type="predicted"/>
<dbReference type="Pfam" id="PF13924">
    <property type="entry name" value="Lipocalin_5"/>
    <property type="match status" value="1"/>
</dbReference>
<accession>A0A7W7CBJ4</accession>
<dbReference type="EMBL" id="JACHMH010000001">
    <property type="protein sequence ID" value="MBB4678131.1"/>
    <property type="molecule type" value="Genomic_DNA"/>
</dbReference>
<dbReference type="RefSeq" id="WP_185003997.1">
    <property type="nucleotide sequence ID" value="NZ_BAAAUI010000041.1"/>
</dbReference>
<dbReference type="InterPro" id="IPR024311">
    <property type="entry name" value="Lipocalin-like"/>
</dbReference>
<gene>
    <name evidence="2" type="ORF">HNR67_004249</name>
</gene>